<dbReference type="InterPro" id="IPR000835">
    <property type="entry name" value="HTH_MarR-typ"/>
</dbReference>
<protein>
    <submittedName>
        <fullName evidence="5">MarR family transcriptional regulator</fullName>
    </submittedName>
</protein>
<evidence type="ECO:0000259" key="4">
    <source>
        <dbReference type="PROSITE" id="PS50995"/>
    </source>
</evidence>
<dbReference type="PANTHER" id="PTHR42756">
    <property type="entry name" value="TRANSCRIPTIONAL REGULATOR, MARR"/>
    <property type="match status" value="1"/>
</dbReference>
<dbReference type="AlphaFoldDB" id="A0A923IBJ0"/>
<evidence type="ECO:0000313" key="5">
    <source>
        <dbReference type="EMBL" id="MBC5581923.1"/>
    </source>
</evidence>
<evidence type="ECO:0000256" key="1">
    <source>
        <dbReference type="ARBA" id="ARBA00023015"/>
    </source>
</evidence>
<sequence>MTEQFYANRYASILYRYSQRFLARALREEALPLEPAQLPVFLRAAHRPDIAQEDIAAVTGLDKGTVARTAAALEAQGLLQRRPDPADRRVNRVSLAPEGQALLPRVEAVIGRLHDVIYKGLTREEQDAACRLLVQMCDNLRGSLAGPR</sequence>
<dbReference type="SUPFAM" id="SSF46785">
    <property type="entry name" value="Winged helix' DNA-binding domain"/>
    <property type="match status" value="1"/>
</dbReference>
<feature type="domain" description="HTH marR-type" evidence="4">
    <location>
        <begin position="7"/>
        <end position="138"/>
    </location>
</feature>
<keyword evidence="1" id="KW-0805">Transcription regulation</keyword>
<name>A0A923IBJ0_9FIRM</name>
<keyword evidence="6" id="KW-1185">Reference proteome</keyword>
<dbReference type="InterPro" id="IPR036388">
    <property type="entry name" value="WH-like_DNA-bd_sf"/>
</dbReference>
<dbReference type="EMBL" id="JACONZ010000003">
    <property type="protein sequence ID" value="MBC5581923.1"/>
    <property type="molecule type" value="Genomic_DNA"/>
</dbReference>
<evidence type="ECO:0000256" key="3">
    <source>
        <dbReference type="ARBA" id="ARBA00023163"/>
    </source>
</evidence>
<gene>
    <name evidence="5" type="ORF">H8S23_10415</name>
</gene>
<dbReference type="GO" id="GO:0003677">
    <property type="term" value="F:DNA binding"/>
    <property type="evidence" value="ECO:0007669"/>
    <property type="project" value="UniProtKB-KW"/>
</dbReference>
<dbReference type="PROSITE" id="PS50995">
    <property type="entry name" value="HTH_MARR_2"/>
    <property type="match status" value="1"/>
</dbReference>
<dbReference type="InterPro" id="IPR036390">
    <property type="entry name" value="WH_DNA-bd_sf"/>
</dbReference>
<keyword evidence="3" id="KW-0804">Transcription</keyword>
<dbReference type="RefSeq" id="WP_186888275.1">
    <property type="nucleotide sequence ID" value="NZ_JACONZ010000003.1"/>
</dbReference>
<dbReference type="PRINTS" id="PR00598">
    <property type="entry name" value="HTHMARR"/>
</dbReference>
<proteinExistence type="predicted"/>
<accession>A0A923IBJ0</accession>
<organism evidence="5 6">
    <name type="scientific">Anaerofilum hominis</name>
    <dbReference type="NCBI Taxonomy" id="2763016"/>
    <lineage>
        <taxon>Bacteria</taxon>
        <taxon>Bacillati</taxon>
        <taxon>Bacillota</taxon>
        <taxon>Clostridia</taxon>
        <taxon>Eubacteriales</taxon>
        <taxon>Oscillospiraceae</taxon>
        <taxon>Anaerofilum</taxon>
    </lineage>
</organism>
<comment type="caution">
    <text evidence="5">The sequence shown here is derived from an EMBL/GenBank/DDBJ whole genome shotgun (WGS) entry which is preliminary data.</text>
</comment>
<evidence type="ECO:0000313" key="6">
    <source>
        <dbReference type="Proteomes" id="UP000659630"/>
    </source>
</evidence>
<dbReference type="GO" id="GO:0003700">
    <property type="term" value="F:DNA-binding transcription factor activity"/>
    <property type="evidence" value="ECO:0007669"/>
    <property type="project" value="InterPro"/>
</dbReference>
<evidence type="ECO:0000256" key="2">
    <source>
        <dbReference type="ARBA" id="ARBA00023125"/>
    </source>
</evidence>
<dbReference type="SMART" id="SM00347">
    <property type="entry name" value="HTH_MARR"/>
    <property type="match status" value="1"/>
</dbReference>
<dbReference type="Proteomes" id="UP000659630">
    <property type="component" value="Unassembled WGS sequence"/>
</dbReference>
<dbReference type="PANTHER" id="PTHR42756:SF1">
    <property type="entry name" value="TRANSCRIPTIONAL REPRESSOR OF EMRAB OPERON"/>
    <property type="match status" value="1"/>
</dbReference>
<keyword evidence="2" id="KW-0238">DNA-binding</keyword>
<dbReference type="Pfam" id="PF12802">
    <property type="entry name" value="MarR_2"/>
    <property type="match status" value="1"/>
</dbReference>
<dbReference type="Gene3D" id="1.10.10.10">
    <property type="entry name" value="Winged helix-like DNA-binding domain superfamily/Winged helix DNA-binding domain"/>
    <property type="match status" value="1"/>
</dbReference>
<reference evidence="5" key="1">
    <citation type="submission" date="2020-08" db="EMBL/GenBank/DDBJ databases">
        <title>Genome public.</title>
        <authorList>
            <person name="Liu C."/>
            <person name="Sun Q."/>
        </authorList>
    </citation>
    <scope>NUCLEOTIDE SEQUENCE</scope>
    <source>
        <strain evidence="5">BX8</strain>
    </source>
</reference>